<sequence>MQLPVPAAQGLAECGIPVPSHDRLLPEVHLVSGRLQGRVKSRAPRLTRFLPAPRR</sequence>
<proteinExistence type="predicted"/>
<protein>
    <submittedName>
        <fullName evidence="1">Uncharacterized protein</fullName>
    </submittedName>
</protein>
<accession>A0A8S5SJM9</accession>
<reference evidence="1" key="1">
    <citation type="journal article" date="2021" name="Proc. Natl. Acad. Sci. U.S.A.">
        <title>A Catalog of Tens of Thousands of Viruses from Human Metagenomes Reveals Hidden Associations with Chronic Diseases.</title>
        <authorList>
            <person name="Tisza M.J."/>
            <person name="Buck C.B."/>
        </authorList>
    </citation>
    <scope>NUCLEOTIDE SEQUENCE</scope>
    <source>
        <strain evidence="1">CtRGj11</strain>
    </source>
</reference>
<dbReference type="EMBL" id="BK032613">
    <property type="protein sequence ID" value="DAF51276.1"/>
    <property type="molecule type" value="Genomic_DNA"/>
</dbReference>
<evidence type="ECO:0000313" key="1">
    <source>
        <dbReference type="EMBL" id="DAF51276.1"/>
    </source>
</evidence>
<organism evidence="1">
    <name type="scientific">Siphoviridae sp. ctRGj11</name>
    <dbReference type="NCBI Taxonomy" id="2827868"/>
    <lineage>
        <taxon>Viruses</taxon>
        <taxon>Duplodnaviria</taxon>
        <taxon>Heunggongvirae</taxon>
        <taxon>Uroviricota</taxon>
        <taxon>Caudoviricetes</taxon>
    </lineage>
</organism>
<name>A0A8S5SJM9_9CAUD</name>